<dbReference type="Gene3D" id="3.40.50.300">
    <property type="entry name" value="P-loop containing nucleotide triphosphate hydrolases"/>
    <property type="match status" value="1"/>
</dbReference>
<evidence type="ECO:0000259" key="2">
    <source>
        <dbReference type="Pfam" id="PF17396"/>
    </source>
</evidence>
<dbReference type="SUPFAM" id="SSF52540">
    <property type="entry name" value="P-loop containing nucleoside triphosphate hydrolases"/>
    <property type="match status" value="1"/>
</dbReference>
<evidence type="ECO:0000259" key="1">
    <source>
        <dbReference type="Pfam" id="PF07755"/>
    </source>
</evidence>
<name>A0A128FJD9_9GAMM</name>
<feature type="domain" description="D-glutamate N-acetyltransferase-like C-terminal" evidence="1">
    <location>
        <begin position="176"/>
        <end position="372"/>
    </location>
</feature>
<dbReference type="CDD" id="cd01983">
    <property type="entry name" value="SIMIBI"/>
    <property type="match status" value="1"/>
</dbReference>
<dbReference type="PANTHER" id="PTHR40690:SF1">
    <property type="entry name" value="DUF1611 DOMAIN-CONTAINING PROTEIN"/>
    <property type="match status" value="1"/>
</dbReference>
<reference evidence="4" key="1">
    <citation type="submission" date="2016-02" db="EMBL/GenBank/DDBJ databases">
        <authorList>
            <person name="Rodrigo-Torres Lidia"/>
            <person name="Arahal R.David."/>
        </authorList>
    </citation>
    <scope>NUCLEOTIDE SEQUENCE [LARGE SCALE GENOMIC DNA]</scope>
    <source>
        <strain evidence="4">CECT 8713</strain>
    </source>
</reference>
<keyword evidence="4" id="KW-1185">Reference proteome</keyword>
<evidence type="ECO:0000313" key="3">
    <source>
        <dbReference type="EMBL" id="CZF86912.1"/>
    </source>
</evidence>
<dbReference type="OrthoDB" id="9778498at2"/>
<dbReference type="InterPro" id="IPR035402">
    <property type="entry name" value="DgcN-like_N"/>
</dbReference>
<gene>
    <name evidence="3" type="primary">bioD_1</name>
    <name evidence="3" type="ORF">GMA8713_04953</name>
</gene>
<dbReference type="InterPro" id="IPR011669">
    <property type="entry name" value="DgcN-like"/>
</dbReference>
<dbReference type="AlphaFoldDB" id="A0A128FJD9"/>
<evidence type="ECO:0000313" key="4">
    <source>
        <dbReference type="Proteomes" id="UP000073601"/>
    </source>
</evidence>
<dbReference type="PIRSF" id="PIRSF026760">
    <property type="entry name" value="UCP026760"/>
    <property type="match status" value="1"/>
</dbReference>
<dbReference type="Proteomes" id="UP000073601">
    <property type="component" value="Unassembled WGS sequence"/>
</dbReference>
<keyword evidence="3" id="KW-0436">Ligase</keyword>
<accession>A0A128FJD9</accession>
<protein>
    <submittedName>
        <fullName evidence="3">ATP-dependent dethiobiotin synthetase BioD</fullName>
        <ecNumber evidence="3">6.3.3.3</ecNumber>
    </submittedName>
</protein>
<sequence>MSTLPFKEIETLDVQLVKQFPKLHFLQSGLDPLPTAIVYCEANFGEIDGKTANGLVRHSPSFRILSVIDSEKSGLDAGYVLDGEYNGIPVCASLMDSIEKAGGIPDYFIFGLAPSNGLYSESEKSLILDAMRLGMNIVNGLHEFLNDDPVFISSSATLNVTILDIRKPHSKNDLQTFSGIIHQVFCHRILVAGTDCAIGKRTTATVLANALRERGLNVVLIATGQTGVMQGARYAVVMDAVPSQFCAGELESLIVGAYETEQPDVIIIEGQGALSHPAFTTSAAILRGCAPHGVILQHAPKRLHRTDFENMPMPSVRSEIDLINGFGNVPVLGITLNHEGMSSHDIAETVKEYNKEFELPVTDALSLPAERLCQMVFNTFPALNKQLPSITP</sequence>
<organism evidence="3 4">
    <name type="scientific">Grimontia marina</name>
    <dbReference type="NCBI Taxonomy" id="646534"/>
    <lineage>
        <taxon>Bacteria</taxon>
        <taxon>Pseudomonadati</taxon>
        <taxon>Pseudomonadota</taxon>
        <taxon>Gammaproteobacteria</taxon>
        <taxon>Vibrionales</taxon>
        <taxon>Vibrionaceae</taxon>
        <taxon>Grimontia</taxon>
    </lineage>
</organism>
<dbReference type="Pfam" id="PF17396">
    <property type="entry name" value="DUF1611_N"/>
    <property type="match status" value="1"/>
</dbReference>
<dbReference type="EMBL" id="FIZY01000094">
    <property type="protein sequence ID" value="CZF86912.1"/>
    <property type="molecule type" value="Genomic_DNA"/>
</dbReference>
<dbReference type="InterPro" id="IPR027417">
    <property type="entry name" value="P-loop_NTPase"/>
</dbReference>
<dbReference type="EC" id="6.3.3.3" evidence="3"/>
<dbReference type="PANTHER" id="PTHR40690">
    <property type="entry name" value="GLL3100 PROTEIN"/>
    <property type="match status" value="1"/>
</dbReference>
<dbReference type="GO" id="GO:0004141">
    <property type="term" value="F:dethiobiotin synthase activity"/>
    <property type="evidence" value="ECO:0007669"/>
    <property type="project" value="UniProtKB-EC"/>
</dbReference>
<dbReference type="Pfam" id="PF07755">
    <property type="entry name" value="DUF1611"/>
    <property type="match status" value="1"/>
</dbReference>
<dbReference type="Gene3D" id="3.40.50.720">
    <property type="entry name" value="NAD(P)-binding Rossmann-like Domain"/>
    <property type="match status" value="1"/>
</dbReference>
<feature type="domain" description="D-glutamate N-acetyltransferase-like N-terminal" evidence="2">
    <location>
        <begin position="71"/>
        <end position="168"/>
    </location>
</feature>
<dbReference type="InterPro" id="IPR035086">
    <property type="entry name" value="DgcN-like_C"/>
</dbReference>
<proteinExistence type="predicted"/>
<dbReference type="RefSeq" id="WP_062715163.1">
    <property type="nucleotide sequence ID" value="NZ_CAWRCI010000094.1"/>
</dbReference>